<feature type="signal peptide" evidence="2">
    <location>
        <begin position="1"/>
        <end position="25"/>
    </location>
</feature>
<dbReference type="PIRSF" id="PIRSF017082">
    <property type="entry name" value="YflP"/>
    <property type="match status" value="1"/>
</dbReference>
<reference evidence="3 4" key="1">
    <citation type="submission" date="2022-04" db="EMBL/GenBank/DDBJ databases">
        <title>Roseobacter sp. WL0113 is a bacterium isolated from neritic sediment.</title>
        <authorList>
            <person name="Wang L."/>
            <person name="He W."/>
            <person name="Zhang D.-F."/>
        </authorList>
    </citation>
    <scope>NUCLEOTIDE SEQUENCE [LARGE SCALE GENOMIC DNA]</scope>
    <source>
        <strain evidence="3 4">WL0113</strain>
    </source>
</reference>
<dbReference type="InterPro" id="IPR042100">
    <property type="entry name" value="Bug_dom1"/>
</dbReference>
<dbReference type="Pfam" id="PF03401">
    <property type="entry name" value="TctC"/>
    <property type="match status" value="1"/>
</dbReference>
<dbReference type="CDD" id="cd07012">
    <property type="entry name" value="PBP2_Bug_TTT"/>
    <property type="match status" value="1"/>
</dbReference>
<dbReference type="InterPro" id="IPR005064">
    <property type="entry name" value="BUG"/>
</dbReference>
<evidence type="ECO:0000313" key="4">
    <source>
        <dbReference type="Proteomes" id="UP001208690"/>
    </source>
</evidence>
<keyword evidence="4" id="KW-1185">Reference proteome</keyword>
<sequence>MITRRTFSALAVATAVCALAGPATAADYPSERLTYTIAFGPGGGNDRMSRTVVDILRKYDLYAGDIVVENREGGSGAVGFSYVSQQAGDPYRLTSTSGNFIGTPLVADTDWTYADFTPIGLLASDAMLLVVRADSDVTDVDAFVEAAKAGRVTIAGSGSAGPERVTAALFAKAAGIEFEYVPIGSGGELVTALTSGSVDAVVANPSEVAGQLDAGTLEALAFSDNARSTNNPDVPTFKELGYDFSFSLPRGVVMPSGLAPEVQDWWIATLKQVIETPEWQEYLVKNGMSGNPIWGAEFAAYLEETSAQYRAVLVEIGAIEG</sequence>
<dbReference type="RefSeq" id="WP_263845078.1">
    <property type="nucleotide sequence ID" value="NZ_JALIEB010000010.1"/>
</dbReference>
<dbReference type="Proteomes" id="UP001208690">
    <property type="component" value="Unassembled WGS sequence"/>
</dbReference>
<evidence type="ECO:0000256" key="2">
    <source>
        <dbReference type="SAM" id="SignalP"/>
    </source>
</evidence>
<dbReference type="EMBL" id="JALIEB010000010">
    <property type="protein sequence ID" value="MCV3272758.1"/>
    <property type="molecule type" value="Genomic_DNA"/>
</dbReference>
<comment type="similarity">
    <text evidence="1">Belongs to the UPF0065 (bug) family.</text>
</comment>
<dbReference type="SUPFAM" id="SSF53850">
    <property type="entry name" value="Periplasmic binding protein-like II"/>
    <property type="match status" value="1"/>
</dbReference>
<dbReference type="Gene3D" id="3.40.190.150">
    <property type="entry name" value="Bordetella uptake gene, domain 1"/>
    <property type="match status" value="1"/>
</dbReference>
<feature type="chain" id="PRO_5047490620" evidence="2">
    <location>
        <begin position="26"/>
        <end position="321"/>
    </location>
</feature>
<dbReference type="PANTHER" id="PTHR42928">
    <property type="entry name" value="TRICARBOXYLATE-BINDING PROTEIN"/>
    <property type="match status" value="1"/>
</dbReference>
<organism evidence="3 4">
    <name type="scientific">Roseobacter sinensis</name>
    <dbReference type="NCBI Taxonomy" id="2931391"/>
    <lineage>
        <taxon>Bacteria</taxon>
        <taxon>Pseudomonadati</taxon>
        <taxon>Pseudomonadota</taxon>
        <taxon>Alphaproteobacteria</taxon>
        <taxon>Rhodobacterales</taxon>
        <taxon>Roseobacteraceae</taxon>
        <taxon>Roseobacter</taxon>
    </lineage>
</organism>
<comment type="caution">
    <text evidence="3">The sequence shown here is derived from an EMBL/GenBank/DDBJ whole genome shotgun (WGS) entry which is preliminary data.</text>
</comment>
<proteinExistence type="inferred from homology"/>
<evidence type="ECO:0000256" key="1">
    <source>
        <dbReference type="ARBA" id="ARBA00006987"/>
    </source>
</evidence>
<name>A0ABT3BGR4_9RHOB</name>
<protein>
    <submittedName>
        <fullName evidence="3">Tripartite tricarboxylate transporter substrate binding protein</fullName>
    </submittedName>
</protein>
<accession>A0ABT3BGR4</accession>
<gene>
    <name evidence="3" type="ORF">MUB52_15095</name>
</gene>
<dbReference type="Gene3D" id="3.40.190.10">
    <property type="entry name" value="Periplasmic binding protein-like II"/>
    <property type="match status" value="1"/>
</dbReference>
<keyword evidence="2" id="KW-0732">Signal</keyword>
<dbReference type="PANTHER" id="PTHR42928:SF1">
    <property type="entry name" value="BLR4371 PROTEIN"/>
    <property type="match status" value="1"/>
</dbReference>
<evidence type="ECO:0000313" key="3">
    <source>
        <dbReference type="EMBL" id="MCV3272758.1"/>
    </source>
</evidence>